<protein>
    <submittedName>
        <fullName evidence="1">Methionine biosynthesis protein MetW</fullName>
    </submittedName>
</protein>
<dbReference type="AlphaFoldDB" id="F5RFR9"/>
<reference evidence="1 2" key="1">
    <citation type="journal article" date="2011" name="J. Bacteriol.">
        <title>Genome sequence of Methyloversatilis universalis FAM5T, a methylotrophic representative of the order Rhodocyclales.</title>
        <authorList>
            <person name="Kittichotirat W."/>
            <person name="Good N.M."/>
            <person name="Hall R."/>
            <person name="Bringel F."/>
            <person name="Lajus A."/>
            <person name="Medigue C."/>
            <person name="Smalley N.E."/>
            <person name="Beck D."/>
            <person name="Bumgarner R."/>
            <person name="Vuilleumier S."/>
            <person name="Kalyuzhnaya M.G."/>
        </authorList>
    </citation>
    <scope>NUCLEOTIDE SEQUENCE [LARGE SCALE GENOMIC DNA]</scope>
    <source>
        <strain evidence="2">ATCC BAA-1314 / JCM 13912 / FAM5</strain>
    </source>
</reference>
<dbReference type="CDD" id="cd02440">
    <property type="entry name" value="AdoMet_MTases"/>
    <property type="match status" value="1"/>
</dbReference>
<organism evidence="1 2">
    <name type="scientific">Methyloversatilis universalis (strain ATCC BAA-1314 / DSM 25237 / JCM 13912 / CCUG 52030 / FAM5)</name>
    <dbReference type="NCBI Taxonomy" id="1000565"/>
    <lineage>
        <taxon>Bacteria</taxon>
        <taxon>Pseudomonadati</taxon>
        <taxon>Pseudomonadota</taxon>
        <taxon>Betaproteobacteria</taxon>
        <taxon>Nitrosomonadales</taxon>
        <taxon>Sterolibacteriaceae</taxon>
        <taxon>Methyloversatilis</taxon>
    </lineage>
</organism>
<dbReference type="Gene3D" id="3.40.50.150">
    <property type="entry name" value="Vaccinia Virus protein VP39"/>
    <property type="match status" value="1"/>
</dbReference>
<dbReference type="OrthoDB" id="9792690at2"/>
<name>F5RFR9_METUF</name>
<dbReference type="NCBIfam" id="TIGR02081">
    <property type="entry name" value="metW"/>
    <property type="match status" value="1"/>
</dbReference>
<dbReference type="STRING" id="1000565.METUNv1_03156"/>
<dbReference type="Pfam" id="PF07021">
    <property type="entry name" value="MetW"/>
    <property type="match status" value="1"/>
</dbReference>
<dbReference type="InterPro" id="IPR029063">
    <property type="entry name" value="SAM-dependent_MTases_sf"/>
</dbReference>
<dbReference type="Proteomes" id="UP000005019">
    <property type="component" value="Unassembled WGS sequence"/>
</dbReference>
<dbReference type="eggNOG" id="COG2226">
    <property type="taxonomic scope" value="Bacteria"/>
</dbReference>
<sequence>MTALDGRIDYDVIAGWVSPGARVLDLGCGDGALLRHLQESRGATGYGVEIDIDRVIAGMKNGINVLQIDLEKGLYDFVDQSFDLVIISNALQTLHRTEKLLTEMLRVGREAVVSFPNFAYWKHRVAIMDGRMPVSDRLPYQWYDTPNVRFFTIADFEALCEKLGIAIRERLVLDDAGQPVQDEPNFLGSFALYRLGGARG</sequence>
<evidence type="ECO:0000313" key="1">
    <source>
        <dbReference type="EMBL" id="EGK70595.1"/>
    </source>
</evidence>
<proteinExistence type="predicted"/>
<keyword evidence="2" id="KW-1185">Reference proteome</keyword>
<evidence type="ECO:0000313" key="2">
    <source>
        <dbReference type="Proteomes" id="UP000005019"/>
    </source>
</evidence>
<gene>
    <name evidence="1" type="ORF">METUNv1_03156</name>
</gene>
<comment type="caution">
    <text evidence="1">The sequence shown here is derived from an EMBL/GenBank/DDBJ whole genome shotgun (WGS) entry which is preliminary data.</text>
</comment>
<dbReference type="InterPro" id="IPR010743">
    <property type="entry name" value="Methionine_synth_MetW"/>
</dbReference>
<dbReference type="SUPFAM" id="SSF53335">
    <property type="entry name" value="S-adenosyl-L-methionine-dependent methyltransferases"/>
    <property type="match status" value="1"/>
</dbReference>
<dbReference type="RefSeq" id="WP_008063356.1">
    <property type="nucleotide sequence ID" value="NZ_AFHG01000056.1"/>
</dbReference>
<accession>F5RFR9</accession>
<dbReference type="EMBL" id="AFHG01000056">
    <property type="protein sequence ID" value="EGK70595.1"/>
    <property type="molecule type" value="Genomic_DNA"/>
</dbReference>